<dbReference type="EMBL" id="JBHSPB010000033">
    <property type="protein sequence ID" value="MFC5724731.1"/>
    <property type="molecule type" value="Genomic_DNA"/>
</dbReference>
<keyword evidence="2 6" id="KW-0812">Transmembrane</keyword>
<gene>
    <name evidence="8" type="ORF">ACFP1Z_31740</name>
</gene>
<feature type="domain" description="Major facilitator superfamily (MFS) profile" evidence="7">
    <location>
        <begin position="15"/>
        <end position="461"/>
    </location>
</feature>
<accession>A0ABW0Z7C7</accession>
<dbReference type="SUPFAM" id="SSF103473">
    <property type="entry name" value="MFS general substrate transporter"/>
    <property type="match status" value="1"/>
</dbReference>
<dbReference type="InterPro" id="IPR020846">
    <property type="entry name" value="MFS_dom"/>
</dbReference>
<feature type="transmembrane region" description="Helical" evidence="6">
    <location>
        <begin position="52"/>
        <end position="73"/>
    </location>
</feature>
<dbReference type="Gene3D" id="1.20.1720.10">
    <property type="entry name" value="Multidrug resistance protein D"/>
    <property type="match status" value="1"/>
</dbReference>
<proteinExistence type="predicted"/>
<feature type="transmembrane region" description="Helical" evidence="6">
    <location>
        <begin position="143"/>
        <end position="165"/>
    </location>
</feature>
<dbReference type="Proteomes" id="UP001596083">
    <property type="component" value="Unassembled WGS sequence"/>
</dbReference>
<evidence type="ECO:0000256" key="5">
    <source>
        <dbReference type="ARBA" id="ARBA00023251"/>
    </source>
</evidence>
<evidence type="ECO:0000256" key="2">
    <source>
        <dbReference type="ARBA" id="ARBA00022692"/>
    </source>
</evidence>
<feature type="transmembrane region" description="Helical" evidence="6">
    <location>
        <begin position="434"/>
        <end position="455"/>
    </location>
</feature>
<dbReference type="PANTHER" id="PTHR42718:SF49">
    <property type="entry name" value="EXPORT PROTEIN"/>
    <property type="match status" value="1"/>
</dbReference>
<dbReference type="InterPro" id="IPR036259">
    <property type="entry name" value="MFS_trans_sf"/>
</dbReference>
<comment type="subcellular location">
    <subcellularLocation>
        <location evidence="1">Cell membrane</location>
        <topology evidence="1">Multi-pass membrane protein</topology>
    </subcellularLocation>
</comment>
<evidence type="ECO:0000313" key="9">
    <source>
        <dbReference type="Proteomes" id="UP001596083"/>
    </source>
</evidence>
<name>A0ABW0Z7C7_9ACTN</name>
<dbReference type="RefSeq" id="WP_390321213.1">
    <property type="nucleotide sequence ID" value="NZ_JBHSPB010000033.1"/>
</dbReference>
<evidence type="ECO:0000259" key="7">
    <source>
        <dbReference type="PROSITE" id="PS50850"/>
    </source>
</evidence>
<dbReference type="InterPro" id="IPR011701">
    <property type="entry name" value="MFS"/>
</dbReference>
<feature type="transmembrane region" description="Helical" evidence="6">
    <location>
        <begin position="404"/>
        <end position="422"/>
    </location>
</feature>
<feature type="transmembrane region" description="Helical" evidence="6">
    <location>
        <begin position="334"/>
        <end position="352"/>
    </location>
</feature>
<feature type="transmembrane region" description="Helical" evidence="6">
    <location>
        <begin position="85"/>
        <end position="107"/>
    </location>
</feature>
<sequence length="478" mass="48518">MTNEPVEHRSPARATLAISCAATLLVLINFTTPIPTVQVLAKALGSGPSGQTWILGSISIGLAACLMVAGTLADDHGRKRIFTAGGTLLVLASAVCALAPTTAVFVVGRVVQGGASAALLASSLGLLGHAFPPGPERARATGLWGAMVGGGIAIGPVYSALLIKVAPWQTAYWIIAAVSALVTLWGLASLTESRAEQRRRFDAGGVVTVAAGVSLLIAALIEGRGGWTQPHVLAFLVAALVLLAGFVWIEKRAADPMLDLQLLRRPAFVASAVGALVTGIGVIGFMTYIPISAQKVLGMSPLQSALVLAIWSGLSFVAAPQARRMVGRVGDRQQVAAGLAVCGVGELALIGIDSASPWWQFVPGMALAGIGSGVVNAALAGLAVRSVPAHRVAMGSAAGNASRYLGSSIGVALMAAILALSPRGGGPAHEMSVGMNYAGVVAGALAVLGAVLVALCRERPRPRHAVEVPGELELERSA</sequence>
<protein>
    <submittedName>
        <fullName evidence="8">MFS transporter</fullName>
    </submittedName>
</protein>
<comment type="caution">
    <text evidence="8">The sequence shown here is derived from an EMBL/GenBank/DDBJ whole genome shotgun (WGS) entry which is preliminary data.</text>
</comment>
<feature type="transmembrane region" description="Helical" evidence="6">
    <location>
        <begin position="358"/>
        <end position="384"/>
    </location>
</feature>
<keyword evidence="3 6" id="KW-1133">Transmembrane helix</keyword>
<keyword evidence="5" id="KW-0046">Antibiotic resistance</keyword>
<evidence type="ECO:0000256" key="3">
    <source>
        <dbReference type="ARBA" id="ARBA00022989"/>
    </source>
</evidence>
<feature type="transmembrane region" description="Helical" evidence="6">
    <location>
        <begin position="227"/>
        <end position="248"/>
    </location>
</feature>
<organism evidence="8 9">
    <name type="scientific">Streptomyces gamaensis</name>
    <dbReference type="NCBI Taxonomy" id="1763542"/>
    <lineage>
        <taxon>Bacteria</taxon>
        <taxon>Bacillati</taxon>
        <taxon>Actinomycetota</taxon>
        <taxon>Actinomycetes</taxon>
        <taxon>Kitasatosporales</taxon>
        <taxon>Streptomycetaceae</taxon>
        <taxon>Streptomyces</taxon>
    </lineage>
</organism>
<feature type="transmembrane region" description="Helical" evidence="6">
    <location>
        <begin position="268"/>
        <end position="291"/>
    </location>
</feature>
<keyword evidence="9" id="KW-1185">Reference proteome</keyword>
<reference evidence="9" key="1">
    <citation type="journal article" date="2019" name="Int. J. Syst. Evol. Microbiol.">
        <title>The Global Catalogue of Microorganisms (GCM) 10K type strain sequencing project: providing services to taxonomists for standard genome sequencing and annotation.</title>
        <authorList>
            <consortium name="The Broad Institute Genomics Platform"/>
            <consortium name="The Broad Institute Genome Sequencing Center for Infectious Disease"/>
            <person name="Wu L."/>
            <person name="Ma J."/>
        </authorList>
    </citation>
    <scope>NUCLEOTIDE SEQUENCE [LARGE SCALE GENOMIC DNA]</scope>
    <source>
        <strain evidence="9">CGMCC 4.7304</strain>
    </source>
</reference>
<dbReference type="Pfam" id="PF07690">
    <property type="entry name" value="MFS_1"/>
    <property type="match status" value="1"/>
</dbReference>
<dbReference type="PANTHER" id="PTHR42718">
    <property type="entry name" value="MAJOR FACILITATOR SUPERFAMILY MULTIDRUG TRANSPORTER MFSC"/>
    <property type="match status" value="1"/>
</dbReference>
<keyword evidence="4 6" id="KW-0472">Membrane</keyword>
<feature type="transmembrane region" description="Helical" evidence="6">
    <location>
        <begin position="113"/>
        <end position="131"/>
    </location>
</feature>
<evidence type="ECO:0000256" key="6">
    <source>
        <dbReference type="SAM" id="Phobius"/>
    </source>
</evidence>
<dbReference type="CDD" id="cd17321">
    <property type="entry name" value="MFS_MMR_MDR_like"/>
    <property type="match status" value="1"/>
</dbReference>
<feature type="transmembrane region" description="Helical" evidence="6">
    <location>
        <begin position="171"/>
        <end position="191"/>
    </location>
</feature>
<evidence type="ECO:0000256" key="1">
    <source>
        <dbReference type="ARBA" id="ARBA00004651"/>
    </source>
</evidence>
<feature type="transmembrane region" description="Helical" evidence="6">
    <location>
        <begin position="203"/>
        <end position="221"/>
    </location>
</feature>
<feature type="transmembrane region" description="Helical" evidence="6">
    <location>
        <begin position="12"/>
        <end position="32"/>
    </location>
</feature>
<feature type="transmembrane region" description="Helical" evidence="6">
    <location>
        <begin position="303"/>
        <end position="322"/>
    </location>
</feature>
<dbReference type="Gene3D" id="1.20.1250.20">
    <property type="entry name" value="MFS general substrate transporter like domains"/>
    <property type="match status" value="1"/>
</dbReference>
<dbReference type="PROSITE" id="PS50850">
    <property type="entry name" value="MFS"/>
    <property type="match status" value="1"/>
</dbReference>
<evidence type="ECO:0000313" key="8">
    <source>
        <dbReference type="EMBL" id="MFC5724731.1"/>
    </source>
</evidence>
<evidence type="ECO:0000256" key="4">
    <source>
        <dbReference type="ARBA" id="ARBA00023136"/>
    </source>
</evidence>